<dbReference type="EMBL" id="GGEC01011193">
    <property type="protein sequence ID" value="MBW91676.1"/>
    <property type="molecule type" value="Transcribed_RNA"/>
</dbReference>
<dbReference type="AlphaFoldDB" id="A0A2P2JDX3"/>
<proteinExistence type="predicted"/>
<accession>A0A2P2JDX3</accession>
<name>A0A2P2JDX3_RHIMU</name>
<reference evidence="1" key="1">
    <citation type="submission" date="2018-02" db="EMBL/GenBank/DDBJ databases">
        <title>Rhizophora mucronata_Transcriptome.</title>
        <authorList>
            <person name="Meera S.P."/>
            <person name="Sreeshan A."/>
            <person name="Augustine A."/>
        </authorList>
    </citation>
    <scope>NUCLEOTIDE SEQUENCE</scope>
    <source>
        <tissue evidence="1">Leaf</tissue>
    </source>
</reference>
<evidence type="ECO:0000313" key="1">
    <source>
        <dbReference type="EMBL" id="MBW91676.1"/>
    </source>
</evidence>
<protein>
    <submittedName>
        <fullName evidence="1">E3 ubiquitin-protein ligase BRE1-like 1 isoform X2</fullName>
    </submittedName>
</protein>
<organism evidence="1">
    <name type="scientific">Rhizophora mucronata</name>
    <name type="common">Asiatic mangrove</name>
    <dbReference type="NCBI Taxonomy" id="61149"/>
    <lineage>
        <taxon>Eukaryota</taxon>
        <taxon>Viridiplantae</taxon>
        <taxon>Streptophyta</taxon>
        <taxon>Embryophyta</taxon>
        <taxon>Tracheophyta</taxon>
        <taxon>Spermatophyta</taxon>
        <taxon>Magnoliopsida</taxon>
        <taxon>eudicotyledons</taxon>
        <taxon>Gunneridae</taxon>
        <taxon>Pentapetalae</taxon>
        <taxon>rosids</taxon>
        <taxon>fabids</taxon>
        <taxon>Malpighiales</taxon>
        <taxon>Rhizophoraceae</taxon>
        <taxon>Rhizophora</taxon>
    </lineage>
</organism>
<sequence length="29" mass="3808">MFFEDCLQFQILELLIWGWKYRNKLMRER</sequence>